<evidence type="ECO:0000313" key="4">
    <source>
        <dbReference type="Proteomes" id="UP000734218"/>
    </source>
</evidence>
<evidence type="ECO:0000313" key="3">
    <source>
        <dbReference type="EMBL" id="NJC35028.1"/>
    </source>
</evidence>
<sequence>MKVGRAWLAVAGGALIASALAVVPAVGAPSTVDRRVARPAPTRSIGTFTPAAADPRLAASLLRAGALGGNLRFTPSSAVRGTARAMTVAVRSSSNRPASVAERVAAQSQEAAGVGIAPVAYNLGASVGWRRFSLDGDVRHVDTGPLPGSRERVDVGVSYNAPRWTARIQAQRDEPRGTSRLVSEGGSYSVDVGGSYRLTRNIDLTAGVRYSAERDRLQARADERPDSQAVYLGTAFRF</sequence>
<dbReference type="Gene3D" id="2.40.160.10">
    <property type="entry name" value="Porin"/>
    <property type="match status" value="1"/>
</dbReference>
<feature type="chain" id="PRO_5046167936" description="Porin domain-containing protein" evidence="1">
    <location>
        <begin position="22"/>
        <end position="238"/>
    </location>
</feature>
<gene>
    <name evidence="3" type="ORF">GGR88_002542</name>
</gene>
<dbReference type="InterPro" id="IPR023614">
    <property type="entry name" value="Porin_dom_sf"/>
</dbReference>
<feature type="domain" description="Porin" evidence="2">
    <location>
        <begin position="41"/>
        <end position="213"/>
    </location>
</feature>
<dbReference type="RefSeq" id="WP_167955535.1">
    <property type="nucleotide sequence ID" value="NZ_JAATJE010000002.1"/>
</dbReference>
<protein>
    <recommendedName>
        <fullName evidence="2">Porin domain-containing protein</fullName>
    </recommendedName>
</protein>
<dbReference type="Proteomes" id="UP000734218">
    <property type="component" value="Unassembled WGS sequence"/>
</dbReference>
<name>A0ABX0XNR7_9SPHN</name>
<evidence type="ECO:0000256" key="1">
    <source>
        <dbReference type="SAM" id="SignalP"/>
    </source>
</evidence>
<accession>A0ABX0XNR7</accession>
<proteinExistence type="predicted"/>
<dbReference type="InterPro" id="IPR033900">
    <property type="entry name" value="Gram_neg_porin_domain"/>
</dbReference>
<feature type="signal peptide" evidence="1">
    <location>
        <begin position="1"/>
        <end position="21"/>
    </location>
</feature>
<dbReference type="EMBL" id="JAATJE010000002">
    <property type="protein sequence ID" value="NJC35028.1"/>
    <property type="molecule type" value="Genomic_DNA"/>
</dbReference>
<dbReference type="Pfam" id="PF13609">
    <property type="entry name" value="Porin_4"/>
    <property type="match status" value="1"/>
</dbReference>
<comment type="caution">
    <text evidence="3">The sequence shown here is derived from an EMBL/GenBank/DDBJ whole genome shotgun (WGS) entry which is preliminary data.</text>
</comment>
<evidence type="ECO:0000259" key="2">
    <source>
        <dbReference type="Pfam" id="PF13609"/>
    </source>
</evidence>
<organism evidence="3 4">
    <name type="scientific">Sphingomonas jejuensis</name>
    <dbReference type="NCBI Taxonomy" id="904715"/>
    <lineage>
        <taxon>Bacteria</taxon>
        <taxon>Pseudomonadati</taxon>
        <taxon>Pseudomonadota</taxon>
        <taxon>Alphaproteobacteria</taxon>
        <taxon>Sphingomonadales</taxon>
        <taxon>Sphingomonadaceae</taxon>
        <taxon>Sphingomonas</taxon>
    </lineage>
</organism>
<reference evidence="3 4" key="1">
    <citation type="submission" date="2020-03" db="EMBL/GenBank/DDBJ databases">
        <title>Genomic Encyclopedia of Type Strains, Phase IV (KMG-IV): sequencing the most valuable type-strain genomes for metagenomic binning, comparative biology and taxonomic classification.</title>
        <authorList>
            <person name="Goeker M."/>
        </authorList>
    </citation>
    <scope>NUCLEOTIDE SEQUENCE [LARGE SCALE GENOMIC DNA]</scope>
    <source>
        <strain evidence="3 4">DSM 27651</strain>
    </source>
</reference>
<keyword evidence="4" id="KW-1185">Reference proteome</keyword>
<dbReference type="SUPFAM" id="SSF56935">
    <property type="entry name" value="Porins"/>
    <property type="match status" value="1"/>
</dbReference>
<keyword evidence="1" id="KW-0732">Signal</keyword>